<dbReference type="AlphaFoldDB" id="A0A078HAW9"/>
<feature type="domain" description="F-box" evidence="1">
    <location>
        <begin position="13"/>
        <end position="48"/>
    </location>
</feature>
<dbReference type="KEGG" id="bna:106419895"/>
<gene>
    <name evidence="4" type="primary">BnaA09g47770D</name>
    <name evidence="3" type="ORF">DARMORV10_A09P64680.1</name>
    <name evidence="4" type="ORF">GSBRNA2T00057414001</name>
</gene>
<dbReference type="InterPro" id="IPR050232">
    <property type="entry name" value="FBL13/AtMIF1-like"/>
</dbReference>
<evidence type="ECO:0000259" key="1">
    <source>
        <dbReference type="Pfam" id="PF12937"/>
    </source>
</evidence>
<dbReference type="Proteomes" id="UP000028999">
    <property type="component" value="Unassembled WGS sequence"/>
</dbReference>
<dbReference type="Gene3D" id="1.20.1280.50">
    <property type="match status" value="1"/>
</dbReference>
<dbReference type="PaxDb" id="3708-A0A078HAW9"/>
<dbReference type="SUPFAM" id="SSF52047">
    <property type="entry name" value="RNI-like"/>
    <property type="match status" value="1"/>
</dbReference>
<dbReference type="Pfam" id="PF24758">
    <property type="entry name" value="LRR_At5g56370"/>
    <property type="match status" value="1"/>
</dbReference>
<reference evidence="3" key="3">
    <citation type="submission" date="2021-01" db="EMBL/GenBank/DDBJ databases">
        <authorList>
            <consortium name="Genoscope - CEA"/>
            <person name="William W."/>
        </authorList>
    </citation>
    <scope>NUCLEOTIDE SEQUENCE</scope>
</reference>
<dbReference type="PANTHER" id="PTHR31900">
    <property type="entry name" value="F-BOX/RNI SUPERFAMILY PROTEIN-RELATED"/>
    <property type="match status" value="1"/>
</dbReference>
<dbReference type="InterPro" id="IPR001810">
    <property type="entry name" value="F-box_dom"/>
</dbReference>
<keyword evidence="5" id="KW-1185">Reference proteome</keyword>
<sequence length="430" mass="48620">MRRSRFRFSYPNMDSLPDAILQYILSNLTEAKDVASCNCVSKRWKESTDSVKSIKFPRNSFENISDVTASDAIVLKMISSFHRLEELVLYSPFTSKGLASWLTHVCQSLRLLELRMDNLASEEAIVEGPLKLDCIGVVKGLETLKLWGVLMMSPPKWDLFPNLRCLEIVGARMDDNALGSALRACPNLSSLLLLACEGVKSISISLPYLEHCKLDFYGQGNSLLSLTAPRIVSLDVQGCSWISVPETSFLKNLSIANVSGRVYMVQFRNLSSLEALSVRGVQWCWDALTTILEQARDVKHLFMKVEFTGNEALQPFPEIDFVEFFKNHPKLQKFDIHGAMFAALCQKNSLKKLETGFAIQCLEEVVITVRSPLNAEQKMNTLESLVRYAKGLKRMVIRVLRMKSNHSSADDFCDDICKFHHMNKHLVHIE</sequence>
<evidence type="ECO:0000313" key="3">
    <source>
        <dbReference type="EMBL" id="CAF2051398.1"/>
    </source>
</evidence>
<name>A0A078HAW9_BRANA</name>
<proteinExistence type="predicted"/>
<reference evidence="4" key="2">
    <citation type="submission" date="2014-06" db="EMBL/GenBank/DDBJ databases">
        <authorList>
            <person name="Genoscope - CEA"/>
        </authorList>
    </citation>
    <scope>NUCLEOTIDE SEQUENCE</scope>
</reference>
<dbReference type="PANTHER" id="PTHR31900:SF27">
    <property type="entry name" value="FBD DOMAIN-CONTAINING PROTEIN"/>
    <property type="match status" value="1"/>
</dbReference>
<dbReference type="Proteomes" id="UP001295469">
    <property type="component" value="Chromosome A09"/>
</dbReference>
<accession>A0A078HAW9</accession>
<dbReference type="InterPro" id="IPR032675">
    <property type="entry name" value="LRR_dom_sf"/>
</dbReference>
<dbReference type="OMA" id="RFRYMNR"/>
<dbReference type="Pfam" id="PF12937">
    <property type="entry name" value="F-box-like"/>
    <property type="match status" value="1"/>
</dbReference>
<evidence type="ECO:0000313" key="4">
    <source>
        <dbReference type="EMBL" id="CDY34851.1"/>
    </source>
</evidence>
<organism evidence="4 5">
    <name type="scientific">Brassica napus</name>
    <name type="common">Rape</name>
    <dbReference type="NCBI Taxonomy" id="3708"/>
    <lineage>
        <taxon>Eukaryota</taxon>
        <taxon>Viridiplantae</taxon>
        <taxon>Streptophyta</taxon>
        <taxon>Embryophyta</taxon>
        <taxon>Tracheophyta</taxon>
        <taxon>Spermatophyta</taxon>
        <taxon>Magnoliopsida</taxon>
        <taxon>eudicotyledons</taxon>
        <taxon>Gunneridae</taxon>
        <taxon>Pentapetalae</taxon>
        <taxon>rosids</taxon>
        <taxon>malvids</taxon>
        <taxon>Brassicales</taxon>
        <taxon>Brassicaceae</taxon>
        <taxon>Brassiceae</taxon>
        <taxon>Brassica</taxon>
    </lineage>
</organism>
<evidence type="ECO:0000259" key="2">
    <source>
        <dbReference type="Pfam" id="PF24758"/>
    </source>
</evidence>
<dbReference type="OrthoDB" id="9973021at2759"/>
<dbReference type="Gramene" id="CDY34851">
    <property type="protein sequence ID" value="CDY34851"/>
    <property type="gene ID" value="GSBRNA2T00057414001"/>
</dbReference>
<dbReference type="InterPro" id="IPR055411">
    <property type="entry name" value="LRR_FXL15/At3g58940/PEG3-like"/>
</dbReference>
<dbReference type="Gene3D" id="3.80.10.10">
    <property type="entry name" value="Ribonuclease Inhibitor"/>
    <property type="match status" value="1"/>
</dbReference>
<evidence type="ECO:0000313" key="5">
    <source>
        <dbReference type="Proteomes" id="UP000028999"/>
    </source>
</evidence>
<feature type="domain" description="F-box/LRR-repeat protein 15/At3g58940/PEG3-like LRR" evidence="2">
    <location>
        <begin position="147"/>
        <end position="235"/>
    </location>
</feature>
<dbReference type="SUPFAM" id="SSF81383">
    <property type="entry name" value="F-box domain"/>
    <property type="match status" value="1"/>
</dbReference>
<dbReference type="InterPro" id="IPR036047">
    <property type="entry name" value="F-box-like_dom_sf"/>
</dbReference>
<protein>
    <submittedName>
        <fullName evidence="3">(rape) hypothetical protein</fullName>
    </submittedName>
    <submittedName>
        <fullName evidence="4">BnaA09g47770D protein</fullName>
    </submittedName>
</protein>
<dbReference type="STRING" id="3708.A0A078HAW9"/>
<reference evidence="4 5" key="1">
    <citation type="journal article" date="2014" name="Science">
        <title>Plant genetics. Early allopolyploid evolution in the post-Neolithic Brassica napus oilseed genome.</title>
        <authorList>
            <person name="Chalhoub B."/>
            <person name="Denoeud F."/>
            <person name="Liu S."/>
            <person name="Parkin I.A."/>
            <person name="Tang H."/>
            <person name="Wang X."/>
            <person name="Chiquet J."/>
            <person name="Belcram H."/>
            <person name="Tong C."/>
            <person name="Samans B."/>
            <person name="Correa M."/>
            <person name="Da Silva C."/>
            <person name="Just J."/>
            <person name="Falentin C."/>
            <person name="Koh C.S."/>
            <person name="Le Clainche I."/>
            <person name="Bernard M."/>
            <person name="Bento P."/>
            <person name="Noel B."/>
            <person name="Labadie K."/>
            <person name="Alberti A."/>
            <person name="Charles M."/>
            <person name="Arnaud D."/>
            <person name="Guo H."/>
            <person name="Daviaud C."/>
            <person name="Alamery S."/>
            <person name="Jabbari K."/>
            <person name="Zhao M."/>
            <person name="Edger P.P."/>
            <person name="Chelaifa H."/>
            <person name="Tack D."/>
            <person name="Lassalle G."/>
            <person name="Mestiri I."/>
            <person name="Schnel N."/>
            <person name="Le Paslier M.C."/>
            <person name="Fan G."/>
            <person name="Renault V."/>
            <person name="Bayer P.E."/>
            <person name="Golicz A.A."/>
            <person name="Manoli S."/>
            <person name="Lee T.H."/>
            <person name="Thi V.H."/>
            <person name="Chalabi S."/>
            <person name="Hu Q."/>
            <person name="Fan C."/>
            <person name="Tollenaere R."/>
            <person name="Lu Y."/>
            <person name="Battail C."/>
            <person name="Shen J."/>
            <person name="Sidebottom C.H."/>
            <person name="Wang X."/>
            <person name="Canaguier A."/>
            <person name="Chauveau A."/>
            <person name="Berard A."/>
            <person name="Deniot G."/>
            <person name="Guan M."/>
            <person name="Liu Z."/>
            <person name="Sun F."/>
            <person name="Lim Y.P."/>
            <person name="Lyons E."/>
            <person name="Town C.D."/>
            <person name="Bancroft I."/>
            <person name="Wang X."/>
            <person name="Meng J."/>
            <person name="Ma J."/>
            <person name="Pires J.C."/>
            <person name="King G.J."/>
            <person name="Brunel D."/>
            <person name="Delourme R."/>
            <person name="Renard M."/>
            <person name="Aury J.M."/>
            <person name="Adams K.L."/>
            <person name="Batley J."/>
            <person name="Snowdon R.J."/>
            <person name="Tost J."/>
            <person name="Edwards D."/>
            <person name="Zhou Y."/>
            <person name="Hua W."/>
            <person name="Sharpe A.G."/>
            <person name="Paterson A.H."/>
            <person name="Guan C."/>
            <person name="Wincker P."/>
        </authorList>
    </citation>
    <scope>NUCLEOTIDE SEQUENCE [LARGE SCALE GENOMIC DNA]</scope>
    <source>
        <strain evidence="5">cv. Darmor-bzh</strain>
    </source>
</reference>
<dbReference type="EMBL" id="HG994363">
    <property type="protein sequence ID" value="CAF2051398.1"/>
    <property type="molecule type" value="Genomic_DNA"/>
</dbReference>
<dbReference type="EMBL" id="LK032342">
    <property type="protein sequence ID" value="CDY34851.1"/>
    <property type="molecule type" value="Genomic_DNA"/>
</dbReference>